<feature type="transmembrane region" description="Helical" evidence="1">
    <location>
        <begin position="41"/>
        <end position="62"/>
    </location>
</feature>
<dbReference type="EMBL" id="JBICRM010000011">
    <property type="protein sequence ID" value="MFG1705658.1"/>
    <property type="molecule type" value="Genomic_DNA"/>
</dbReference>
<name>A0ABW7AF21_9ACTN</name>
<comment type="caution">
    <text evidence="3">The sequence shown here is derived from an EMBL/GenBank/DDBJ whole genome shotgun (WGS) entry which is preliminary data.</text>
</comment>
<dbReference type="RefSeq" id="WP_393167815.1">
    <property type="nucleotide sequence ID" value="NZ_JBICRM010000011.1"/>
</dbReference>
<sequence length="71" mass="8456">MRSVKREGARKWGLRIHLLFYALANLAQLVVWQVYDSEHFFWPLWPIVFWGVGLAFHFWGVYSTPTSKTSR</sequence>
<organism evidence="3 4">
    <name type="scientific">Nonomuraea marmarensis</name>
    <dbReference type="NCBI Taxonomy" id="3351344"/>
    <lineage>
        <taxon>Bacteria</taxon>
        <taxon>Bacillati</taxon>
        <taxon>Actinomycetota</taxon>
        <taxon>Actinomycetes</taxon>
        <taxon>Streptosporangiales</taxon>
        <taxon>Streptosporangiaceae</taxon>
        <taxon>Nonomuraea</taxon>
    </lineage>
</organism>
<accession>A0ABW7AF21</accession>
<proteinExistence type="predicted"/>
<reference evidence="3 4" key="1">
    <citation type="submission" date="2024-10" db="EMBL/GenBank/DDBJ databases">
        <authorList>
            <person name="Topkara A.R."/>
            <person name="Saygin H."/>
        </authorList>
    </citation>
    <scope>NUCLEOTIDE SEQUENCE [LARGE SCALE GENOMIC DNA]</scope>
    <source>
        <strain evidence="3 4">M3C6</strain>
    </source>
</reference>
<keyword evidence="1" id="KW-1133">Transmembrane helix</keyword>
<evidence type="ECO:0000256" key="1">
    <source>
        <dbReference type="SAM" id="Phobius"/>
    </source>
</evidence>
<evidence type="ECO:0000313" key="4">
    <source>
        <dbReference type="Proteomes" id="UP001603978"/>
    </source>
</evidence>
<keyword evidence="1" id="KW-0812">Transmembrane</keyword>
<dbReference type="Proteomes" id="UP001603978">
    <property type="component" value="Unassembled WGS sequence"/>
</dbReference>
<feature type="domain" description="2TM" evidence="2">
    <location>
        <begin position="9"/>
        <end position="64"/>
    </location>
</feature>
<evidence type="ECO:0000313" key="3">
    <source>
        <dbReference type="EMBL" id="MFG1705658.1"/>
    </source>
</evidence>
<keyword evidence="4" id="KW-1185">Reference proteome</keyword>
<dbReference type="InterPro" id="IPR025698">
    <property type="entry name" value="2TM_dom"/>
</dbReference>
<protein>
    <submittedName>
        <fullName evidence="3">2TM domain-containing protein</fullName>
    </submittedName>
</protein>
<gene>
    <name evidence="3" type="ORF">ACFLIM_20925</name>
</gene>
<evidence type="ECO:0000259" key="2">
    <source>
        <dbReference type="Pfam" id="PF13239"/>
    </source>
</evidence>
<keyword evidence="1" id="KW-0472">Membrane</keyword>
<dbReference type="Pfam" id="PF13239">
    <property type="entry name" value="2TM"/>
    <property type="match status" value="1"/>
</dbReference>
<feature type="transmembrane region" description="Helical" evidence="1">
    <location>
        <begin position="12"/>
        <end position="35"/>
    </location>
</feature>